<gene>
    <name evidence="1" type="ORF">A3D46_00380</name>
</gene>
<accession>A0A1G2E7U9</accession>
<name>A0A1G2E7U9_9BACT</name>
<evidence type="ECO:0000313" key="2">
    <source>
        <dbReference type="Proteomes" id="UP000178703"/>
    </source>
</evidence>
<dbReference type="EMBL" id="MHMD01000029">
    <property type="protein sequence ID" value="OGZ21168.1"/>
    <property type="molecule type" value="Genomic_DNA"/>
</dbReference>
<protein>
    <submittedName>
        <fullName evidence="1">Uncharacterized protein</fullName>
    </submittedName>
</protein>
<comment type="caution">
    <text evidence="1">The sequence shown here is derived from an EMBL/GenBank/DDBJ whole genome shotgun (WGS) entry which is preliminary data.</text>
</comment>
<dbReference type="AlphaFoldDB" id="A0A1G2E7U9"/>
<dbReference type="Proteomes" id="UP000178703">
    <property type="component" value="Unassembled WGS sequence"/>
</dbReference>
<sequence length="62" mass="6692">MRLNIFPDNLSASNFTWPLKALSISTGFILNSFISSANISSGFGLTVYLKNPVSVKMPIAKA</sequence>
<organism evidence="1 2">
    <name type="scientific">Candidatus Nealsonbacteria bacterium RIFCSPHIGHO2_02_FULL_43_13</name>
    <dbReference type="NCBI Taxonomy" id="1801668"/>
    <lineage>
        <taxon>Bacteria</taxon>
        <taxon>Candidatus Nealsoniibacteriota</taxon>
    </lineage>
</organism>
<reference evidence="1 2" key="1">
    <citation type="journal article" date="2016" name="Nat. Commun.">
        <title>Thousands of microbial genomes shed light on interconnected biogeochemical processes in an aquifer system.</title>
        <authorList>
            <person name="Anantharaman K."/>
            <person name="Brown C.T."/>
            <person name="Hug L.A."/>
            <person name="Sharon I."/>
            <person name="Castelle C.J."/>
            <person name="Probst A.J."/>
            <person name="Thomas B.C."/>
            <person name="Singh A."/>
            <person name="Wilkins M.J."/>
            <person name="Karaoz U."/>
            <person name="Brodie E.L."/>
            <person name="Williams K.H."/>
            <person name="Hubbard S.S."/>
            <person name="Banfield J.F."/>
        </authorList>
    </citation>
    <scope>NUCLEOTIDE SEQUENCE [LARGE SCALE GENOMIC DNA]</scope>
</reference>
<evidence type="ECO:0000313" key="1">
    <source>
        <dbReference type="EMBL" id="OGZ21168.1"/>
    </source>
</evidence>
<proteinExistence type="predicted"/>